<dbReference type="NCBIfam" id="TIGR01479">
    <property type="entry name" value="GMP_PMI"/>
    <property type="match status" value="1"/>
</dbReference>
<evidence type="ECO:0000256" key="3">
    <source>
        <dbReference type="ARBA" id="ARBA00022679"/>
    </source>
</evidence>
<dbReference type="FunFam" id="2.60.120.10:FF:000032">
    <property type="entry name" value="Mannose-1-phosphate guanylyltransferase/mannose-6-phosphate isomerase"/>
    <property type="match status" value="1"/>
</dbReference>
<dbReference type="GO" id="GO:0000271">
    <property type="term" value="P:polysaccharide biosynthetic process"/>
    <property type="evidence" value="ECO:0007669"/>
    <property type="project" value="InterPro"/>
</dbReference>
<dbReference type="Gene3D" id="3.90.550.10">
    <property type="entry name" value="Spore Coat Polysaccharide Biosynthesis Protein SpsA, Chain A"/>
    <property type="match status" value="1"/>
</dbReference>
<evidence type="ECO:0000256" key="5">
    <source>
        <dbReference type="ARBA" id="ARBA00022741"/>
    </source>
</evidence>
<evidence type="ECO:0000259" key="11">
    <source>
        <dbReference type="Pfam" id="PF22640"/>
    </source>
</evidence>
<dbReference type="GO" id="GO:0016853">
    <property type="term" value="F:isomerase activity"/>
    <property type="evidence" value="ECO:0007669"/>
    <property type="project" value="UniProtKB-KW"/>
</dbReference>
<comment type="similarity">
    <text evidence="1 8">Belongs to the mannose-6-phosphate isomerase type 2 family.</text>
</comment>
<dbReference type="Pfam" id="PF00483">
    <property type="entry name" value="NTP_transferase"/>
    <property type="match status" value="1"/>
</dbReference>
<dbReference type="GO" id="GO:0005525">
    <property type="term" value="F:GTP binding"/>
    <property type="evidence" value="ECO:0007669"/>
    <property type="project" value="UniProtKB-KW"/>
</dbReference>
<evidence type="ECO:0000256" key="1">
    <source>
        <dbReference type="ARBA" id="ARBA00006115"/>
    </source>
</evidence>
<keyword evidence="12" id="KW-0413">Isomerase</keyword>
<dbReference type="InterPro" id="IPR005835">
    <property type="entry name" value="NTP_transferase_dom"/>
</dbReference>
<dbReference type="InterPro" id="IPR054566">
    <property type="entry name" value="ManC/GMP-like_b-helix"/>
</dbReference>
<feature type="domain" description="Mannose-6-phosphate isomerase type II C-terminal" evidence="10">
    <location>
        <begin position="360"/>
        <end position="473"/>
    </location>
</feature>
<evidence type="ECO:0000313" key="13">
    <source>
        <dbReference type="Proteomes" id="UP001226762"/>
    </source>
</evidence>
<comment type="caution">
    <text evidence="12">The sequence shown here is derived from an EMBL/GenBank/DDBJ whole genome shotgun (WGS) entry which is preliminary data.</text>
</comment>
<dbReference type="PANTHER" id="PTHR46390:SF1">
    <property type="entry name" value="MANNOSE-1-PHOSPHATE GUANYLYLTRANSFERASE"/>
    <property type="match status" value="1"/>
</dbReference>
<name>A0AAE4B6A6_9RHOB</name>
<feature type="domain" description="Nucleotidyl transferase" evidence="9">
    <location>
        <begin position="9"/>
        <end position="286"/>
    </location>
</feature>
<dbReference type="PANTHER" id="PTHR46390">
    <property type="entry name" value="MANNOSE-1-PHOSPHATE GUANYLYLTRANSFERASE"/>
    <property type="match status" value="1"/>
</dbReference>
<dbReference type="EMBL" id="JANHAX010000004">
    <property type="protein sequence ID" value="MDQ2091129.1"/>
    <property type="molecule type" value="Genomic_DNA"/>
</dbReference>
<evidence type="ECO:0000313" key="12">
    <source>
        <dbReference type="EMBL" id="MDQ2091129.1"/>
    </source>
</evidence>
<dbReference type="RefSeq" id="WP_306736413.1">
    <property type="nucleotide sequence ID" value="NZ_JANHAX010000004.1"/>
</dbReference>
<feature type="domain" description="MannoseP isomerase/GMP-like beta-helix" evidence="11">
    <location>
        <begin position="299"/>
        <end position="355"/>
    </location>
</feature>
<dbReference type="InterPro" id="IPR001538">
    <property type="entry name" value="Man6P_isomerase-2_C"/>
</dbReference>
<dbReference type="InterPro" id="IPR011051">
    <property type="entry name" value="RmlC_Cupin_sf"/>
</dbReference>
<gene>
    <name evidence="12" type="ORF">NO357_14585</name>
</gene>
<organism evidence="12 13">
    <name type="scientific">Marimonas arenosa</name>
    <dbReference type="NCBI Taxonomy" id="1795305"/>
    <lineage>
        <taxon>Bacteria</taxon>
        <taxon>Pseudomonadati</taxon>
        <taxon>Pseudomonadota</taxon>
        <taxon>Alphaproteobacteria</taxon>
        <taxon>Rhodobacterales</taxon>
        <taxon>Paracoccaceae</taxon>
        <taxon>Marimonas</taxon>
    </lineage>
</organism>
<evidence type="ECO:0000259" key="10">
    <source>
        <dbReference type="Pfam" id="PF01050"/>
    </source>
</evidence>
<dbReference type="InterPro" id="IPR014710">
    <property type="entry name" value="RmlC-like_jellyroll"/>
</dbReference>
<dbReference type="InterPro" id="IPR029044">
    <property type="entry name" value="Nucleotide-diphossugar_trans"/>
</dbReference>
<dbReference type="AlphaFoldDB" id="A0AAE4B6A6"/>
<sequence>MPSPPAIHPVILCGGSGTRLWPLSRQSYPKQFARLISDDSLFQASARRCNGEGFSAPTIVTGDAFRFIVTEQLAAIEMAPNAIVIEPEGRNTAPAVLAAALLLAAQDADALMLVAPSDHVIADDAAFRAAVRAAAPAAQAGQLVTFGIHPTGPETGYGYLQLAPGSSAGAQEPQALAAFVEKPDLHRAEAMVADGQHLWNAGIFLMSIRTIVAAFETYAPEVLSPVAAAVAAATPDLGFTRLGPEPWTEVPDISIDYAIMEKAENLTVMPYSGGWSDLGGWNAVHQETGPDADGNVCTGEATAIDCSGTLLRSESESLELVGIGLEDMIAVAMPDAVLVAKRAESQRVKEAVAALKARGAKQATQHPRDFRPWGWFESLVVGDRFQVKRIVVHPGAALSLQSHVHRAEHWIVVQGTARVTIGAQEQLLSENQSVYIPLGEKHRLENPGKVPMVLIEVQTGTYLGEDDITRYDDVYARK</sequence>
<proteinExistence type="inferred from homology"/>
<dbReference type="SUPFAM" id="SSF53448">
    <property type="entry name" value="Nucleotide-diphospho-sugar transferases"/>
    <property type="match status" value="1"/>
</dbReference>
<evidence type="ECO:0000256" key="2">
    <source>
        <dbReference type="ARBA" id="ARBA00012387"/>
    </source>
</evidence>
<dbReference type="InterPro" id="IPR006375">
    <property type="entry name" value="Man1P_GuaTrfase/Man6P_Isoase"/>
</dbReference>
<dbReference type="GO" id="GO:0004475">
    <property type="term" value="F:mannose-1-phosphate guanylyltransferase (GTP) activity"/>
    <property type="evidence" value="ECO:0007669"/>
    <property type="project" value="UniProtKB-EC"/>
</dbReference>
<keyword evidence="4 12" id="KW-0548">Nucleotidyltransferase</keyword>
<dbReference type="Proteomes" id="UP001226762">
    <property type="component" value="Unassembled WGS sequence"/>
</dbReference>
<evidence type="ECO:0000259" key="9">
    <source>
        <dbReference type="Pfam" id="PF00483"/>
    </source>
</evidence>
<dbReference type="SUPFAM" id="SSF51182">
    <property type="entry name" value="RmlC-like cupins"/>
    <property type="match status" value="1"/>
</dbReference>
<reference evidence="12" key="2">
    <citation type="submission" date="2023-02" db="EMBL/GenBank/DDBJ databases">
        <title>'Rhodoalgimonas zhirmunskyi' gen. nov., isolated from a red alga.</title>
        <authorList>
            <person name="Nedashkovskaya O.I."/>
            <person name="Otstavnykh N.Y."/>
            <person name="Bystritskaya E.P."/>
            <person name="Balabanova L.A."/>
            <person name="Isaeva M.P."/>
        </authorList>
    </citation>
    <scope>NUCLEOTIDE SEQUENCE</scope>
    <source>
        <strain evidence="12">KCTC 52189</strain>
    </source>
</reference>
<dbReference type="EC" id="2.7.7.13" evidence="2"/>
<accession>A0AAE4B6A6</accession>
<dbReference type="GO" id="GO:0009298">
    <property type="term" value="P:GDP-mannose biosynthetic process"/>
    <property type="evidence" value="ECO:0007669"/>
    <property type="project" value="TreeGrafter"/>
</dbReference>
<evidence type="ECO:0000256" key="7">
    <source>
        <dbReference type="ARBA" id="ARBA00047343"/>
    </source>
</evidence>
<dbReference type="Pfam" id="PF01050">
    <property type="entry name" value="MannoseP_isomer"/>
    <property type="match status" value="1"/>
</dbReference>
<protein>
    <recommendedName>
        <fullName evidence="2">mannose-1-phosphate guanylyltransferase</fullName>
        <ecNumber evidence="2">2.7.7.13</ecNumber>
    </recommendedName>
</protein>
<dbReference type="Gene3D" id="2.60.120.10">
    <property type="entry name" value="Jelly Rolls"/>
    <property type="match status" value="1"/>
</dbReference>
<dbReference type="CDD" id="cd02213">
    <property type="entry name" value="cupin_PMI_typeII_C"/>
    <property type="match status" value="1"/>
</dbReference>
<keyword evidence="13" id="KW-1185">Reference proteome</keyword>
<evidence type="ECO:0000256" key="8">
    <source>
        <dbReference type="RuleBase" id="RU004190"/>
    </source>
</evidence>
<evidence type="ECO:0000256" key="4">
    <source>
        <dbReference type="ARBA" id="ARBA00022695"/>
    </source>
</evidence>
<evidence type="ECO:0000256" key="6">
    <source>
        <dbReference type="ARBA" id="ARBA00023134"/>
    </source>
</evidence>
<keyword evidence="3 12" id="KW-0808">Transferase</keyword>
<dbReference type="FunFam" id="3.90.550.10:FF:000046">
    <property type="entry name" value="Mannose-1-phosphate guanylyltransferase (GDP)"/>
    <property type="match status" value="1"/>
</dbReference>
<dbReference type="CDD" id="cd02509">
    <property type="entry name" value="GDP-M1P_Guanylyltransferase"/>
    <property type="match status" value="1"/>
</dbReference>
<dbReference type="Pfam" id="PF22640">
    <property type="entry name" value="ManC_GMP_beta-helix"/>
    <property type="match status" value="1"/>
</dbReference>
<dbReference type="InterPro" id="IPR051161">
    <property type="entry name" value="Mannose-6P_isomerase_type2"/>
</dbReference>
<dbReference type="InterPro" id="IPR049577">
    <property type="entry name" value="GMPP_N"/>
</dbReference>
<keyword evidence="6" id="KW-0342">GTP-binding</keyword>
<keyword evidence="5" id="KW-0547">Nucleotide-binding</keyword>
<comment type="catalytic activity">
    <reaction evidence="7">
        <text>alpha-D-mannose 1-phosphate + GTP + H(+) = GDP-alpha-D-mannose + diphosphate</text>
        <dbReference type="Rhea" id="RHEA:15229"/>
        <dbReference type="ChEBI" id="CHEBI:15378"/>
        <dbReference type="ChEBI" id="CHEBI:33019"/>
        <dbReference type="ChEBI" id="CHEBI:37565"/>
        <dbReference type="ChEBI" id="CHEBI:57527"/>
        <dbReference type="ChEBI" id="CHEBI:58409"/>
        <dbReference type="EC" id="2.7.7.13"/>
    </reaction>
</comment>
<reference evidence="12" key="1">
    <citation type="submission" date="2022-07" db="EMBL/GenBank/DDBJ databases">
        <authorList>
            <person name="Otstavnykh N."/>
            <person name="Isaeva M."/>
            <person name="Bystritskaya E."/>
        </authorList>
    </citation>
    <scope>NUCLEOTIDE SEQUENCE</scope>
    <source>
        <strain evidence="12">KCTC 52189</strain>
    </source>
</reference>